<gene>
    <name evidence="3" type="primary">ORF133492</name>
    <name evidence="4" type="synonym">ORF133494</name>
</gene>
<feature type="domain" description="Saposin B-type" evidence="2">
    <location>
        <begin position="208"/>
        <end position="286"/>
    </location>
</feature>
<dbReference type="InterPro" id="IPR011001">
    <property type="entry name" value="Saposin-like"/>
</dbReference>
<dbReference type="Gene3D" id="1.10.225.10">
    <property type="entry name" value="Saposin-like"/>
    <property type="match status" value="3"/>
</dbReference>
<dbReference type="GO" id="GO:0006629">
    <property type="term" value="P:lipid metabolic process"/>
    <property type="evidence" value="ECO:0007669"/>
    <property type="project" value="InterPro"/>
</dbReference>
<dbReference type="Pfam" id="PF05184">
    <property type="entry name" value="SapB_1"/>
    <property type="match status" value="1"/>
</dbReference>
<accession>A0A0B7AS09</accession>
<feature type="domain" description="Saposin B-type" evidence="2">
    <location>
        <begin position="8"/>
        <end position="88"/>
    </location>
</feature>
<reference evidence="3" key="1">
    <citation type="submission" date="2014-12" db="EMBL/GenBank/DDBJ databases">
        <title>Insight into the proteome of Arion vulgaris.</title>
        <authorList>
            <person name="Aradska J."/>
            <person name="Bulat T."/>
            <person name="Smidak R."/>
            <person name="Sarate P."/>
            <person name="Gangsoo J."/>
            <person name="Sialana F."/>
            <person name="Bilban M."/>
            <person name="Lubec G."/>
        </authorList>
    </citation>
    <scope>NUCLEOTIDE SEQUENCE</scope>
    <source>
        <tissue evidence="3">Skin</tissue>
    </source>
</reference>
<evidence type="ECO:0000259" key="2">
    <source>
        <dbReference type="PROSITE" id="PS50015"/>
    </source>
</evidence>
<dbReference type="PANTHER" id="PTHR11480">
    <property type="entry name" value="SAPOSIN-RELATED"/>
    <property type="match status" value="1"/>
</dbReference>
<dbReference type="SMART" id="SM00741">
    <property type="entry name" value="SapB"/>
    <property type="match status" value="3"/>
</dbReference>
<dbReference type="InterPro" id="IPR008139">
    <property type="entry name" value="SaposinB_dom"/>
</dbReference>
<protein>
    <recommendedName>
        <fullName evidence="2">Saposin B-type domain-containing protein</fullName>
    </recommendedName>
</protein>
<dbReference type="InterPro" id="IPR007856">
    <property type="entry name" value="SapB_1"/>
</dbReference>
<evidence type="ECO:0000313" key="3">
    <source>
        <dbReference type="EMBL" id="CEK82771.1"/>
    </source>
</evidence>
<feature type="non-terminal residue" evidence="3">
    <location>
        <position position="1"/>
    </location>
</feature>
<evidence type="ECO:0000313" key="4">
    <source>
        <dbReference type="EMBL" id="CEK82772.1"/>
    </source>
</evidence>
<dbReference type="EMBL" id="HACG01035907">
    <property type="protein sequence ID" value="CEK82772.1"/>
    <property type="molecule type" value="Transcribed_RNA"/>
</dbReference>
<keyword evidence="1" id="KW-1015">Disulfide bond</keyword>
<dbReference type="InterPro" id="IPR051428">
    <property type="entry name" value="Sphingo_Act-Surfact_Prot"/>
</dbReference>
<organism evidence="3">
    <name type="scientific">Arion vulgaris</name>
    <dbReference type="NCBI Taxonomy" id="1028688"/>
    <lineage>
        <taxon>Eukaryota</taxon>
        <taxon>Metazoa</taxon>
        <taxon>Spiralia</taxon>
        <taxon>Lophotrochozoa</taxon>
        <taxon>Mollusca</taxon>
        <taxon>Gastropoda</taxon>
        <taxon>Heterobranchia</taxon>
        <taxon>Euthyneura</taxon>
        <taxon>Panpulmonata</taxon>
        <taxon>Eupulmonata</taxon>
        <taxon>Stylommatophora</taxon>
        <taxon>Helicina</taxon>
        <taxon>Arionoidea</taxon>
        <taxon>Arionidae</taxon>
        <taxon>Arion</taxon>
    </lineage>
</organism>
<dbReference type="SUPFAM" id="SSF47862">
    <property type="entry name" value="Saposin"/>
    <property type="match status" value="3"/>
</dbReference>
<sequence>SSSTTPPFRPYCSACKFIFYEVGTSLADPVWQNKTTDLLYDVCIYFVNNSAGCQAFVNATASIVINALRNPTFPIKFCQLINLCEPPAQLNVLIAQLKSMTSAPDNDITTSSTTPLFNQYCSTCKFAFYEVQTALRDPFWQNKSRDILYEACNYLVNDSAACQDFVNASSDVVIGALRRFRFPIQFCQLIDLCEPPAQVKSDLATQDDETGCTLCTDLATMVGSYVQQKKTVQQITTFLMSTCNMVQPETMQSQCKQYIPVISQLMNASNDPTTVCQAASLCKRPSFGILNALRQGGG</sequence>
<proteinExistence type="predicted"/>
<dbReference type="PROSITE" id="PS50015">
    <property type="entry name" value="SAP_B"/>
    <property type="match status" value="3"/>
</dbReference>
<name>A0A0B7AS09_9EUPU</name>
<dbReference type="AlphaFoldDB" id="A0A0B7AS09"/>
<evidence type="ECO:0000256" key="1">
    <source>
        <dbReference type="ARBA" id="ARBA00023157"/>
    </source>
</evidence>
<dbReference type="EMBL" id="HACG01035906">
    <property type="protein sequence ID" value="CEK82771.1"/>
    <property type="molecule type" value="Transcribed_RNA"/>
</dbReference>
<feature type="domain" description="Saposin B-type" evidence="2">
    <location>
        <begin position="117"/>
        <end position="197"/>
    </location>
</feature>